<reference evidence="1" key="1">
    <citation type="journal article" date="2021" name="Front. Microbiol.">
        <title>Comprehensive Comparative Genomics and Phenotyping of Methylobacterium Species.</title>
        <authorList>
            <person name="Alessa O."/>
            <person name="Ogura Y."/>
            <person name="Fujitani Y."/>
            <person name="Takami H."/>
            <person name="Hayashi T."/>
            <person name="Sahin N."/>
            <person name="Tani A."/>
        </authorList>
    </citation>
    <scope>NUCLEOTIDE SEQUENCE</scope>
    <source>
        <strain evidence="1">KCTC 52305</strain>
    </source>
</reference>
<name>A0ABQ4R2D6_9HYPH</name>
<sequence length="89" mass="10062">MRMDEGDRISELIRNQSEMPPASMADFNEADYLPYLEGLELTEAQASELLRILWDMTRMCIEMDLPSESWGQITATVFDAAARDSSGVK</sequence>
<dbReference type="Proteomes" id="UP001055167">
    <property type="component" value="Unassembled WGS sequence"/>
</dbReference>
<organism evidence="1 2">
    <name type="scientific">Methylobacterium crusticola</name>
    <dbReference type="NCBI Taxonomy" id="1697972"/>
    <lineage>
        <taxon>Bacteria</taxon>
        <taxon>Pseudomonadati</taxon>
        <taxon>Pseudomonadota</taxon>
        <taxon>Alphaproteobacteria</taxon>
        <taxon>Hyphomicrobiales</taxon>
        <taxon>Methylobacteriaceae</taxon>
        <taxon>Methylobacterium</taxon>
    </lineage>
</organism>
<evidence type="ECO:0000313" key="2">
    <source>
        <dbReference type="Proteomes" id="UP001055167"/>
    </source>
</evidence>
<protein>
    <submittedName>
        <fullName evidence="1">Uncharacterized protein</fullName>
    </submittedName>
</protein>
<reference evidence="1" key="2">
    <citation type="submission" date="2021-08" db="EMBL/GenBank/DDBJ databases">
        <authorList>
            <person name="Tani A."/>
            <person name="Ola A."/>
            <person name="Ogura Y."/>
            <person name="Katsura K."/>
            <person name="Hayashi T."/>
        </authorList>
    </citation>
    <scope>NUCLEOTIDE SEQUENCE</scope>
    <source>
        <strain evidence="1">KCTC 52305</strain>
    </source>
</reference>
<proteinExistence type="predicted"/>
<evidence type="ECO:0000313" key="1">
    <source>
        <dbReference type="EMBL" id="GJD51778.1"/>
    </source>
</evidence>
<dbReference type="EMBL" id="BPQH01000015">
    <property type="protein sequence ID" value="GJD51778.1"/>
    <property type="molecule type" value="Genomic_DNA"/>
</dbReference>
<accession>A0ABQ4R2D6</accession>
<keyword evidence="2" id="KW-1185">Reference proteome</keyword>
<comment type="caution">
    <text evidence="1">The sequence shown here is derived from an EMBL/GenBank/DDBJ whole genome shotgun (WGS) entry which is preliminary data.</text>
</comment>
<gene>
    <name evidence="1" type="ORF">OPKNFCMD_4537</name>
</gene>
<dbReference type="RefSeq" id="WP_128566335.1">
    <property type="nucleotide sequence ID" value="NZ_BPQH01000015.1"/>
</dbReference>